<evidence type="ECO:0000256" key="1">
    <source>
        <dbReference type="SAM" id="MobiDB-lite"/>
    </source>
</evidence>
<gene>
    <name evidence="2" type="ORF">E1288_11100</name>
</gene>
<protein>
    <submittedName>
        <fullName evidence="2">Uncharacterized protein</fullName>
    </submittedName>
</protein>
<name>A0A4R4Z3Z1_9PSEU</name>
<dbReference type="RefSeq" id="WP_132483982.1">
    <property type="nucleotide sequence ID" value="NZ_SMKW01000011.1"/>
</dbReference>
<organism evidence="2 3">
    <name type="scientific">Saccharopolyspora elongata</name>
    <dbReference type="NCBI Taxonomy" id="2530387"/>
    <lineage>
        <taxon>Bacteria</taxon>
        <taxon>Bacillati</taxon>
        <taxon>Actinomycetota</taxon>
        <taxon>Actinomycetes</taxon>
        <taxon>Pseudonocardiales</taxon>
        <taxon>Pseudonocardiaceae</taxon>
        <taxon>Saccharopolyspora</taxon>
    </lineage>
</organism>
<evidence type="ECO:0000313" key="2">
    <source>
        <dbReference type="EMBL" id="TDD52748.1"/>
    </source>
</evidence>
<sequence length="124" mass="13379">MFAPSSEVWRAQSLAPGDAREQVRPTPTEGNTTAFPGNQALPSRDMPVGVRGVLPRDVPFRAFPGGANSVLRSRLGGSNDCDWQHSRLGRGKNRVISAEVAKLSKVLGINLQGEYNTDVNDHTP</sequence>
<comment type="caution">
    <text evidence="2">The sequence shown here is derived from an EMBL/GenBank/DDBJ whole genome shotgun (WGS) entry which is preliminary data.</text>
</comment>
<accession>A0A4R4Z3Z1</accession>
<dbReference type="AlphaFoldDB" id="A0A4R4Z3Z1"/>
<dbReference type="Proteomes" id="UP000294947">
    <property type="component" value="Unassembled WGS sequence"/>
</dbReference>
<reference evidence="2 3" key="1">
    <citation type="submission" date="2019-03" db="EMBL/GenBank/DDBJ databases">
        <title>Draft genome sequences of novel Actinobacteria.</title>
        <authorList>
            <person name="Sahin N."/>
            <person name="Ay H."/>
            <person name="Saygin H."/>
        </authorList>
    </citation>
    <scope>NUCLEOTIDE SEQUENCE [LARGE SCALE GENOMIC DNA]</scope>
    <source>
        <strain evidence="2 3">7K502</strain>
    </source>
</reference>
<evidence type="ECO:0000313" key="3">
    <source>
        <dbReference type="Proteomes" id="UP000294947"/>
    </source>
</evidence>
<keyword evidence="3" id="KW-1185">Reference proteome</keyword>
<feature type="region of interest" description="Disordered" evidence="1">
    <location>
        <begin position="1"/>
        <end position="49"/>
    </location>
</feature>
<dbReference type="EMBL" id="SMKW01000011">
    <property type="protein sequence ID" value="TDD52748.1"/>
    <property type="molecule type" value="Genomic_DNA"/>
</dbReference>
<proteinExistence type="predicted"/>